<proteinExistence type="predicted"/>
<gene>
    <name evidence="2" type="ORF">E2562_003564</name>
</gene>
<evidence type="ECO:0000313" key="2">
    <source>
        <dbReference type="EMBL" id="KAF0901593.1"/>
    </source>
</evidence>
<feature type="compositionally biased region" description="Basic and acidic residues" evidence="1">
    <location>
        <begin position="39"/>
        <end position="53"/>
    </location>
</feature>
<reference evidence="2 3" key="1">
    <citation type="submission" date="2019-11" db="EMBL/GenBank/DDBJ databases">
        <title>Whole genome sequence of Oryza granulata.</title>
        <authorList>
            <person name="Li W."/>
        </authorList>
    </citation>
    <scope>NUCLEOTIDE SEQUENCE [LARGE SCALE GENOMIC DNA]</scope>
    <source>
        <strain evidence="3">cv. Menghai</strain>
        <tissue evidence="2">Leaf</tissue>
    </source>
</reference>
<dbReference type="Proteomes" id="UP000479710">
    <property type="component" value="Unassembled WGS sequence"/>
</dbReference>
<evidence type="ECO:0000313" key="3">
    <source>
        <dbReference type="Proteomes" id="UP000479710"/>
    </source>
</evidence>
<sequence>MAWAARMLRGRLGWNGPRLQLGRRRKEGGRQPGSGAAWDEGKEAEGDGGKEAARLGPKQADADG</sequence>
<evidence type="ECO:0000256" key="1">
    <source>
        <dbReference type="SAM" id="MobiDB-lite"/>
    </source>
</evidence>
<evidence type="ECO:0008006" key="4">
    <source>
        <dbReference type="Google" id="ProtNLM"/>
    </source>
</evidence>
<protein>
    <recommendedName>
        <fullName evidence="4">DUF834 domain-containing protein</fullName>
    </recommendedName>
</protein>
<comment type="caution">
    <text evidence="2">The sequence shown here is derived from an EMBL/GenBank/DDBJ whole genome shotgun (WGS) entry which is preliminary data.</text>
</comment>
<dbReference type="EMBL" id="SPHZ02000008">
    <property type="protein sequence ID" value="KAF0901593.1"/>
    <property type="molecule type" value="Genomic_DNA"/>
</dbReference>
<feature type="region of interest" description="Disordered" evidence="1">
    <location>
        <begin position="14"/>
        <end position="64"/>
    </location>
</feature>
<name>A0A6G1CPL8_9ORYZ</name>
<dbReference type="AlphaFoldDB" id="A0A6G1CPL8"/>
<organism evidence="2 3">
    <name type="scientific">Oryza meyeriana var. granulata</name>
    <dbReference type="NCBI Taxonomy" id="110450"/>
    <lineage>
        <taxon>Eukaryota</taxon>
        <taxon>Viridiplantae</taxon>
        <taxon>Streptophyta</taxon>
        <taxon>Embryophyta</taxon>
        <taxon>Tracheophyta</taxon>
        <taxon>Spermatophyta</taxon>
        <taxon>Magnoliopsida</taxon>
        <taxon>Liliopsida</taxon>
        <taxon>Poales</taxon>
        <taxon>Poaceae</taxon>
        <taxon>BOP clade</taxon>
        <taxon>Oryzoideae</taxon>
        <taxon>Oryzeae</taxon>
        <taxon>Oryzinae</taxon>
        <taxon>Oryza</taxon>
        <taxon>Oryza meyeriana</taxon>
    </lineage>
</organism>
<keyword evidence="3" id="KW-1185">Reference proteome</keyword>
<accession>A0A6G1CPL8</accession>